<dbReference type="InterPro" id="IPR052168">
    <property type="entry name" value="Cytochrome_b561_oxidase"/>
</dbReference>
<dbReference type="EMBL" id="JBDGHN010000002">
    <property type="protein sequence ID" value="MEN2751444.1"/>
    <property type="molecule type" value="Genomic_DNA"/>
</dbReference>
<comment type="similarity">
    <text evidence="12">Belongs to the cytochrome b561 family.</text>
</comment>
<keyword evidence="3" id="KW-0813">Transport</keyword>
<accession>A0ABU9X7R3</accession>
<sequence length="202" mass="23116">MSTISLKNTKYSYGLIAIIFHWIVALAFIGNYVIIYYQHWFVTPKTDLAKSLFSFHTAIGVSVLVFVVLRIIWKFMNPQPKDVPGTNMEHLAAHGAHILLYIVMIVIPLTGYLGTGGPSQLFFLFEIPKFADTQIFQTVVQGWMNLTWEQFEAPMDFIHKQGGAYFVWVLIAVHAGAALYHHFIRKDIVLKRMLYPITPPKD</sequence>
<feature type="transmembrane region" description="Helical" evidence="13">
    <location>
        <begin position="55"/>
        <end position="73"/>
    </location>
</feature>
<feature type="transmembrane region" description="Helical" evidence="13">
    <location>
        <begin position="12"/>
        <end position="35"/>
    </location>
</feature>
<dbReference type="Gene3D" id="1.20.950.20">
    <property type="entry name" value="Transmembrane di-heme cytochromes, Chain C"/>
    <property type="match status" value="1"/>
</dbReference>
<comment type="subcellular location">
    <subcellularLocation>
        <location evidence="2">Cell membrane</location>
        <topology evidence="2">Multi-pass membrane protein</topology>
    </subcellularLocation>
</comment>
<dbReference type="Pfam" id="PF01292">
    <property type="entry name" value="Ni_hydr_CYTB"/>
    <property type="match status" value="1"/>
</dbReference>
<dbReference type="SUPFAM" id="SSF81342">
    <property type="entry name" value="Transmembrane di-heme cytochromes"/>
    <property type="match status" value="1"/>
</dbReference>
<dbReference type="PANTHER" id="PTHR30529">
    <property type="entry name" value="CYTOCHROME B561"/>
    <property type="match status" value="1"/>
</dbReference>
<feature type="transmembrane region" description="Helical" evidence="13">
    <location>
        <begin position="94"/>
        <end position="114"/>
    </location>
</feature>
<feature type="transmembrane region" description="Helical" evidence="13">
    <location>
        <begin position="165"/>
        <end position="184"/>
    </location>
</feature>
<name>A0ABU9X7R3_9GAMM</name>
<evidence type="ECO:0000256" key="2">
    <source>
        <dbReference type="ARBA" id="ARBA00004651"/>
    </source>
</evidence>
<evidence type="ECO:0000256" key="7">
    <source>
        <dbReference type="ARBA" id="ARBA00022723"/>
    </source>
</evidence>
<keyword evidence="4" id="KW-1003">Cell membrane</keyword>
<dbReference type="InterPro" id="IPR016174">
    <property type="entry name" value="Di-haem_cyt_TM"/>
</dbReference>
<organism evidence="15 16">
    <name type="scientific">Psychrobacter saeujeotis</name>
    <dbReference type="NCBI Taxonomy" id="3143436"/>
    <lineage>
        <taxon>Bacteria</taxon>
        <taxon>Pseudomonadati</taxon>
        <taxon>Pseudomonadota</taxon>
        <taxon>Gammaproteobacteria</taxon>
        <taxon>Moraxellales</taxon>
        <taxon>Moraxellaceae</taxon>
        <taxon>Psychrobacter</taxon>
    </lineage>
</organism>
<evidence type="ECO:0000256" key="6">
    <source>
        <dbReference type="ARBA" id="ARBA00022692"/>
    </source>
</evidence>
<evidence type="ECO:0000256" key="11">
    <source>
        <dbReference type="ARBA" id="ARBA00023136"/>
    </source>
</evidence>
<evidence type="ECO:0000256" key="12">
    <source>
        <dbReference type="ARBA" id="ARBA00037975"/>
    </source>
</evidence>
<evidence type="ECO:0000256" key="13">
    <source>
        <dbReference type="SAM" id="Phobius"/>
    </source>
</evidence>
<evidence type="ECO:0000256" key="10">
    <source>
        <dbReference type="ARBA" id="ARBA00023004"/>
    </source>
</evidence>
<comment type="caution">
    <text evidence="15">The sequence shown here is derived from an EMBL/GenBank/DDBJ whole genome shotgun (WGS) entry which is preliminary data.</text>
</comment>
<evidence type="ECO:0000256" key="1">
    <source>
        <dbReference type="ARBA" id="ARBA00001970"/>
    </source>
</evidence>
<dbReference type="Proteomes" id="UP001461960">
    <property type="component" value="Unassembled WGS sequence"/>
</dbReference>
<evidence type="ECO:0000313" key="16">
    <source>
        <dbReference type="Proteomes" id="UP001461960"/>
    </source>
</evidence>
<keyword evidence="16" id="KW-1185">Reference proteome</keyword>
<reference evidence="15 16" key="1">
    <citation type="submission" date="2024-05" db="EMBL/GenBank/DDBJ databases">
        <authorList>
            <person name="Kim H.-Y."/>
            <person name="Kim E."/>
            <person name="Cai Y."/>
            <person name="Yang S.-M."/>
            <person name="Lee W."/>
        </authorList>
    </citation>
    <scope>NUCLEOTIDE SEQUENCE [LARGE SCALE GENOMIC DNA]</scope>
    <source>
        <strain evidence="15 16">FBL11</strain>
    </source>
</reference>
<dbReference type="InterPro" id="IPR011577">
    <property type="entry name" value="Cyt_b561_bac/Ni-Hgenase"/>
</dbReference>
<feature type="domain" description="Cytochrome b561 bacterial/Ni-hydrogenase" evidence="14">
    <location>
        <begin position="13"/>
        <end position="194"/>
    </location>
</feature>
<keyword evidence="6 13" id="KW-0812">Transmembrane</keyword>
<evidence type="ECO:0000256" key="3">
    <source>
        <dbReference type="ARBA" id="ARBA00022448"/>
    </source>
</evidence>
<evidence type="ECO:0000313" key="15">
    <source>
        <dbReference type="EMBL" id="MEN2751444.1"/>
    </source>
</evidence>
<keyword evidence="11 13" id="KW-0472">Membrane</keyword>
<dbReference type="RefSeq" id="WP_299219380.1">
    <property type="nucleotide sequence ID" value="NZ_JBDGHN010000002.1"/>
</dbReference>
<dbReference type="PANTHER" id="PTHR30529:SF7">
    <property type="entry name" value="CYTOCHROME B561 BACTERIAL_NI-HYDROGENASE DOMAIN-CONTAINING PROTEIN"/>
    <property type="match status" value="1"/>
</dbReference>
<proteinExistence type="inferred from homology"/>
<comment type="cofactor">
    <cofactor evidence="1">
        <name>heme b</name>
        <dbReference type="ChEBI" id="CHEBI:60344"/>
    </cofactor>
</comment>
<evidence type="ECO:0000256" key="9">
    <source>
        <dbReference type="ARBA" id="ARBA00022989"/>
    </source>
</evidence>
<evidence type="ECO:0000256" key="4">
    <source>
        <dbReference type="ARBA" id="ARBA00022475"/>
    </source>
</evidence>
<evidence type="ECO:0000259" key="14">
    <source>
        <dbReference type="Pfam" id="PF01292"/>
    </source>
</evidence>
<gene>
    <name evidence="15" type="ORF">AAIR29_07335</name>
</gene>
<keyword evidence="9 13" id="KW-1133">Transmembrane helix</keyword>
<keyword evidence="10" id="KW-0408">Iron</keyword>
<evidence type="ECO:0000256" key="8">
    <source>
        <dbReference type="ARBA" id="ARBA00022982"/>
    </source>
</evidence>
<keyword evidence="5" id="KW-0349">Heme</keyword>
<evidence type="ECO:0000256" key="5">
    <source>
        <dbReference type="ARBA" id="ARBA00022617"/>
    </source>
</evidence>
<protein>
    <submittedName>
        <fullName evidence="15">Cytochrome b</fullName>
    </submittedName>
</protein>
<keyword evidence="8" id="KW-0249">Electron transport</keyword>
<keyword evidence="7" id="KW-0479">Metal-binding</keyword>